<protein>
    <recommendedName>
        <fullName evidence="16">Epidermal growth factor receptor</fullName>
        <ecNumber evidence="2">2.7.10.1</ecNumber>
    </recommendedName>
</protein>
<reference evidence="21 23" key="1">
    <citation type="journal article" date="2010" name="BMC Genomics">
        <title>Combination of measures distinguishes pre-miRNAs from other stem-loops in the genome of the newly sequenced Anopheles darlingi.</title>
        <authorList>
            <person name="Mendes N.D."/>
            <person name="Freitas A.T."/>
            <person name="Vasconcelos A.T."/>
            <person name="Sagot M.F."/>
        </authorList>
    </citation>
    <scope>NUCLEOTIDE SEQUENCE</scope>
</reference>
<evidence type="ECO:0000256" key="2">
    <source>
        <dbReference type="ARBA" id="ARBA00011902"/>
    </source>
</evidence>
<dbReference type="Gene3D" id="1.10.510.10">
    <property type="entry name" value="Transferase(Phosphotransferase) domain 1"/>
    <property type="match status" value="1"/>
</dbReference>
<feature type="compositionally biased region" description="Basic and acidic residues" evidence="18">
    <location>
        <begin position="1471"/>
        <end position="1494"/>
    </location>
</feature>
<organism evidence="21">
    <name type="scientific">Anopheles darlingi</name>
    <name type="common">Mosquito</name>
    <dbReference type="NCBI Taxonomy" id="43151"/>
    <lineage>
        <taxon>Eukaryota</taxon>
        <taxon>Metazoa</taxon>
        <taxon>Ecdysozoa</taxon>
        <taxon>Arthropoda</taxon>
        <taxon>Hexapoda</taxon>
        <taxon>Insecta</taxon>
        <taxon>Pterygota</taxon>
        <taxon>Neoptera</taxon>
        <taxon>Endopterygota</taxon>
        <taxon>Diptera</taxon>
        <taxon>Nematocera</taxon>
        <taxon>Culicoidea</taxon>
        <taxon>Culicidae</taxon>
        <taxon>Anophelinae</taxon>
        <taxon>Anopheles</taxon>
    </lineage>
</organism>
<dbReference type="SMART" id="SM00261">
    <property type="entry name" value="FU"/>
    <property type="match status" value="7"/>
</dbReference>
<dbReference type="SUPFAM" id="SSF57184">
    <property type="entry name" value="Growth factor receptor domain"/>
    <property type="match status" value="3"/>
</dbReference>
<reference evidence="22" key="4">
    <citation type="submission" date="2015-06" db="UniProtKB">
        <authorList>
            <consortium name="EnsemblMetazoa"/>
        </authorList>
    </citation>
    <scope>IDENTIFICATION</scope>
</reference>
<evidence type="ECO:0000256" key="1">
    <source>
        <dbReference type="ARBA" id="ARBA00004479"/>
    </source>
</evidence>
<dbReference type="Proteomes" id="UP000000673">
    <property type="component" value="Unassembled WGS sequence"/>
</dbReference>
<sequence length="1494" mass="165945">MTLATMVELKSNVVAMDAIERKTQKTRTLTIVARRWKRLASTPVCIGTNGRMSVPSNREYHYKNLRDRYTNCTYVDGNLEITWIQNSSYDLGFLQHIREVTGYVLISHVDIPQVILPRLQIIRGRTTFKLNKWDDEFGLFVSFSQMNTLEMPALRDILSGSAGIFNNYNLCHVRTINWEEILSDPQANIRYTFNFTSPERECPPCHHSCEVGCWGEGAHNCQKFSKLNCSPQCSQGRCFGSKPRECCHLFCAGGCTGPTQEDCLACKNFYDDGECKQECPPMQRYNPINYLWEPNPDGKYAYGATCVRNCPEHLLKDNGACVRTCPPNKTPQNGECVPCNGACPKTCQGEGVVHSDNIGKYKDCTIIEGSLEILDQTFTGYQQVFSNFSFGPRYIKIHPDRLEVFSTVKEITGFINIQGDHPDFTNLSYFRNLEVIGGRQLKENFFASVYIVKTSLRSLELKSLKRVNSGSIVILENSNLCFVDDIEWGKIKKSTDHETMIHKNRNSSECHASGMQCSEQCTTAGCWGKGPEQCLECKNFVYEGKCLDSCKSLPRIYQVNSKTCEDCHPECKDFCYGPNADNCGSCVNVKDGKFCVSECPIMKYALNGTCVKCHKTCVGCRGPRDTIAPDGCISCDRAIIGSDATIERCLMKDEPCPDGYYSDWVLQEEGPLKHLSGKAVCRKCHPRCKKCTGYGFHEQFCQECAGYKKGEQCEDECPLDHYANEETRICHPCHKECRGCHGLGPDQCDECRNLKLFEGDPYDNSTAFNCTSNCPPSHPYKRFPQEAGKLGPYCSAEPLQSGFRLEAQTQSSVILIGVFVLLSCVVMMTIYCICSKQKNKKDAVKMTMALAGCEDSEPLRPSNVGPNLTKLRIIKEAEIRRGGVLGMGAFGRVFKGVWMPEGESVKIPVAIKVLMEMSGSESSKEFLEEAYIMASVEHPNLLKLLAVCMTSQMMLITQLMPLGCLLDYVRNNKDKIGSKALLNWSTQIARGMAYLEERRLVHRDLAARNVLVQTPSCVKITDFGLAKLLDYDSDEYRAAGGKMPIKWLALECIRHRVFTSKSDVWAFGVTIWELMTYGARPYENVPAKDVPELIEIGHKLPQPDICSLDIYCILLSCWVLDADARPTFKQLAETFAEKARDPGRYLMIPGDKFMRLPSYTNQDEKDLIRTLAPVATVASANAIDVPSTIAEADEYLQPKSRPTMMLPGPSAVEPSDEVPKSLRYCKDPLKPDDETDGNGKEVGVGGIRLNLPLDEDDYLMPTCQSQTQSTPGYMDLIGVPASVDNPEYLMGSASAIGPGGQPIALSPPHTPTGPQGSSTPHTHQHQSQIQLQPIQQPLHVLHQQQLAQLQHMQQQQHQQHQLQQQQQQQHHHQTQLSQSSHHSAGSNGPMASCASTLPISHAPSLSNASSNLSGAKSLEPSGAVGSTIPMQPVAVGGQTASGGAAALHEPQSPPTQTIGIPLSPTETEATSSEHEYYNDLQRELVPLHRNETTV</sequence>
<keyword evidence="14" id="KW-0325">Glycoprotein</keyword>
<keyword evidence="7 17" id="KW-0547">Nucleotide-binding</keyword>
<dbReference type="InterPro" id="IPR020635">
    <property type="entry name" value="Tyr_kinase_cat_dom"/>
</dbReference>
<feature type="transmembrane region" description="Helical" evidence="19">
    <location>
        <begin position="941"/>
        <end position="960"/>
    </location>
</feature>
<feature type="transmembrane region" description="Helical" evidence="19">
    <location>
        <begin position="813"/>
        <end position="834"/>
    </location>
</feature>
<dbReference type="EMBL" id="ADMH02001307">
    <property type="protein sequence ID" value="ETN63066.1"/>
    <property type="molecule type" value="Genomic_DNA"/>
</dbReference>
<dbReference type="FunFam" id="3.80.20.20:FF:000009">
    <property type="entry name" value="Receptor protein-tyrosine kinase"/>
    <property type="match status" value="1"/>
</dbReference>
<evidence type="ECO:0000256" key="15">
    <source>
        <dbReference type="ARBA" id="ARBA00051243"/>
    </source>
</evidence>
<evidence type="ECO:0000256" key="11">
    <source>
        <dbReference type="ARBA" id="ARBA00023136"/>
    </source>
</evidence>
<evidence type="ECO:0000256" key="8">
    <source>
        <dbReference type="ARBA" id="ARBA00022777"/>
    </source>
</evidence>
<dbReference type="SUPFAM" id="SSF56112">
    <property type="entry name" value="Protein kinase-like (PK-like)"/>
    <property type="match status" value="1"/>
</dbReference>
<evidence type="ECO:0000259" key="20">
    <source>
        <dbReference type="PROSITE" id="PS50011"/>
    </source>
</evidence>
<dbReference type="GO" id="GO:0009925">
    <property type="term" value="C:basal plasma membrane"/>
    <property type="evidence" value="ECO:0007669"/>
    <property type="project" value="TreeGrafter"/>
</dbReference>
<dbReference type="GO" id="GO:0043066">
    <property type="term" value="P:negative regulation of apoptotic process"/>
    <property type="evidence" value="ECO:0007669"/>
    <property type="project" value="TreeGrafter"/>
</dbReference>
<evidence type="ECO:0000256" key="17">
    <source>
        <dbReference type="PROSITE-ProRule" id="PRU10141"/>
    </source>
</evidence>
<dbReference type="GO" id="GO:0022008">
    <property type="term" value="P:neurogenesis"/>
    <property type="evidence" value="ECO:0007669"/>
    <property type="project" value="TreeGrafter"/>
</dbReference>
<keyword evidence="23" id="KW-1185">Reference proteome</keyword>
<dbReference type="InterPro" id="IPR000494">
    <property type="entry name" value="Rcpt_L-dom"/>
</dbReference>
<dbReference type="Pfam" id="PF07714">
    <property type="entry name" value="PK_Tyr_Ser-Thr"/>
    <property type="match status" value="1"/>
</dbReference>
<dbReference type="InterPro" id="IPR036941">
    <property type="entry name" value="Rcpt_L-dom_sf"/>
</dbReference>
<evidence type="ECO:0000256" key="14">
    <source>
        <dbReference type="ARBA" id="ARBA00023180"/>
    </source>
</evidence>
<keyword evidence="6 19" id="KW-0812">Transmembrane</keyword>
<keyword evidence="5" id="KW-0808">Transferase</keyword>
<reference evidence="21" key="2">
    <citation type="submission" date="2010-05" db="EMBL/GenBank/DDBJ databases">
        <authorList>
            <person name="Almeida L.G."/>
            <person name="Nicolas M.F."/>
            <person name="Souza R.C."/>
            <person name="Vasconcelos A.T.R."/>
        </authorList>
    </citation>
    <scope>NUCLEOTIDE SEQUENCE</scope>
</reference>
<dbReference type="OMA" id="GYYYEWV"/>
<dbReference type="Gene3D" id="3.30.200.20">
    <property type="entry name" value="Phosphorylase Kinase, domain 1"/>
    <property type="match status" value="1"/>
</dbReference>
<dbReference type="FunFam" id="2.10.220.10:FF:000001">
    <property type="entry name" value="Receptor protein-tyrosine kinase"/>
    <property type="match status" value="1"/>
</dbReference>
<evidence type="ECO:0000256" key="5">
    <source>
        <dbReference type="ARBA" id="ARBA00022679"/>
    </source>
</evidence>
<evidence type="ECO:0000256" key="6">
    <source>
        <dbReference type="ARBA" id="ARBA00022692"/>
    </source>
</evidence>
<dbReference type="SMART" id="SM00219">
    <property type="entry name" value="TyrKc"/>
    <property type="match status" value="1"/>
</dbReference>
<dbReference type="eggNOG" id="KOG1025">
    <property type="taxonomic scope" value="Eukaryota"/>
</dbReference>
<feature type="binding site" evidence="17">
    <location>
        <position position="912"/>
    </location>
    <ligand>
        <name>ATP</name>
        <dbReference type="ChEBI" id="CHEBI:30616"/>
    </ligand>
</feature>
<gene>
    <name evidence="21" type="ORF">AND_005231</name>
</gene>
<dbReference type="HOGENOM" id="CLU_003384_5_2_1"/>
<dbReference type="FunFam" id="2.10.220.10:FF:000024">
    <property type="entry name" value="Receptor protein-tyrosine kinase"/>
    <property type="match status" value="1"/>
</dbReference>
<dbReference type="InterPro" id="IPR050122">
    <property type="entry name" value="RTK"/>
</dbReference>
<evidence type="ECO:0000313" key="23">
    <source>
        <dbReference type="Proteomes" id="UP000000673"/>
    </source>
</evidence>
<dbReference type="FunFam" id="1.10.510.10:FF:000233">
    <property type="entry name" value="receptor tyrosine-protein kinase erbB-3"/>
    <property type="match status" value="1"/>
</dbReference>
<dbReference type="InterPro" id="IPR032778">
    <property type="entry name" value="GF_recep_IV"/>
</dbReference>
<evidence type="ECO:0000256" key="4">
    <source>
        <dbReference type="ARBA" id="ARBA00022553"/>
    </source>
</evidence>
<keyword evidence="12" id="KW-0829">Tyrosine-protein kinase</keyword>
<dbReference type="VEuPathDB" id="VectorBase:ADAR2_009159"/>
<keyword evidence="3" id="KW-0217">Developmental protein</keyword>
<feature type="compositionally biased region" description="Low complexity" evidence="18">
    <location>
        <begin position="1349"/>
        <end position="1383"/>
    </location>
</feature>
<dbReference type="InterPro" id="IPR017441">
    <property type="entry name" value="Protein_kinase_ATP_BS"/>
</dbReference>
<dbReference type="EnsemblMetazoa" id="ADAC005231-RA">
    <property type="protein sequence ID" value="ADAC005231-PA"/>
    <property type="gene ID" value="ADAC005231"/>
</dbReference>
<dbReference type="FunCoup" id="W5JG62">
    <property type="interactions" value="529"/>
</dbReference>
<keyword evidence="11 19" id="KW-0472">Membrane</keyword>
<dbReference type="PROSITE" id="PS50011">
    <property type="entry name" value="PROTEIN_KINASE_DOM"/>
    <property type="match status" value="1"/>
</dbReference>
<dbReference type="InterPro" id="IPR011009">
    <property type="entry name" value="Kinase-like_dom_sf"/>
</dbReference>
<dbReference type="InterPro" id="IPR006211">
    <property type="entry name" value="Furin-like_Cys-rich_dom"/>
</dbReference>
<dbReference type="STRING" id="43151.W5JG62"/>
<feature type="domain" description="Protein kinase" evidence="20">
    <location>
        <begin position="879"/>
        <end position="1146"/>
    </location>
</feature>
<feature type="region of interest" description="Disordered" evidence="18">
    <location>
        <begin position="1349"/>
        <end position="1494"/>
    </location>
</feature>
<keyword evidence="4" id="KW-0597">Phosphoprotein</keyword>
<dbReference type="InterPro" id="IPR009030">
    <property type="entry name" value="Growth_fac_rcpt_cys_sf"/>
</dbReference>
<dbReference type="GO" id="GO:0005524">
    <property type="term" value="F:ATP binding"/>
    <property type="evidence" value="ECO:0007669"/>
    <property type="project" value="UniProtKB-UniRule"/>
</dbReference>
<feature type="compositionally biased region" description="Low complexity" evidence="18">
    <location>
        <begin position="1400"/>
        <end position="1418"/>
    </location>
</feature>
<dbReference type="Gene3D" id="2.10.220.10">
    <property type="entry name" value="Hormone Receptor, Insulin-like Growth Factor Receptor 1, Chain A, domain 2"/>
    <property type="match status" value="4"/>
</dbReference>
<keyword evidence="9 17" id="KW-0067">ATP-binding</keyword>
<dbReference type="Pfam" id="PF01030">
    <property type="entry name" value="Recep_L_domain"/>
    <property type="match status" value="2"/>
</dbReference>
<evidence type="ECO:0000256" key="13">
    <source>
        <dbReference type="ARBA" id="ARBA00023170"/>
    </source>
</evidence>
<dbReference type="Pfam" id="PF00757">
    <property type="entry name" value="Furin-like"/>
    <property type="match status" value="1"/>
</dbReference>
<dbReference type="PANTHER" id="PTHR24416">
    <property type="entry name" value="TYROSINE-PROTEIN KINASE RECEPTOR"/>
    <property type="match status" value="1"/>
</dbReference>
<dbReference type="PROSITE" id="PS00107">
    <property type="entry name" value="PROTEIN_KINASE_ATP"/>
    <property type="match status" value="1"/>
</dbReference>
<feature type="compositionally biased region" description="Polar residues" evidence="18">
    <location>
        <begin position="1454"/>
        <end position="1470"/>
    </location>
</feature>
<dbReference type="FunFam" id="3.30.200.20:FF:000422">
    <property type="entry name" value="Receptor protein-tyrosine kinase"/>
    <property type="match status" value="1"/>
</dbReference>
<evidence type="ECO:0000256" key="18">
    <source>
        <dbReference type="SAM" id="MobiDB-lite"/>
    </source>
</evidence>
<comment type="catalytic activity">
    <reaction evidence="15">
        <text>L-tyrosyl-[protein] + ATP = O-phospho-L-tyrosyl-[protein] + ADP + H(+)</text>
        <dbReference type="Rhea" id="RHEA:10596"/>
        <dbReference type="Rhea" id="RHEA-COMP:10136"/>
        <dbReference type="Rhea" id="RHEA-COMP:20101"/>
        <dbReference type="ChEBI" id="CHEBI:15378"/>
        <dbReference type="ChEBI" id="CHEBI:30616"/>
        <dbReference type="ChEBI" id="CHEBI:46858"/>
        <dbReference type="ChEBI" id="CHEBI:61978"/>
        <dbReference type="ChEBI" id="CHEBI:456216"/>
        <dbReference type="EC" id="2.7.10.1"/>
    </reaction>
</comment>
<evidence type="ECO:0000256" key="3">
    <source>
        <dbReference type="ARBA" id="ARBA00022473"/>
    </source>
</evidence>
<reference evidence="21" key="3">
    <citation type="journal article" date="2013" name="Nucleic Acids Res.">
        <title>The genome of Anopheles darlingi, the main neotropical malaria vector.</title>
        <authorList>
            <person name="Marinotti O."/>
            <person name="Cerqueira G.C."/>
            <person name="de Almeida L.G."/>
            <person name="Ferro M.I."/>
            <person name="Loreto E.L."/>
            <person name="Zaha A."/>
            <person name="Teixeira S.M."/>
            <person name="Wespiser A.R."/>
            <person name="Almeida E Silva A."/>
            <person name="Schlindwein A.D."/>
            <person name="Pacheco A.C."/>
            <person name="Silva A.L."/>
            <person name="Graveley B.R."/>
            <person name="Walenz B.P."/>
            <person name="Lima Bde A."/>
            <person name="Ribeiro C.A."/>
            <person name="Nunes-Silva C.G."/>
            <person name="de Carvalho C.R."/>
            <person name="Soares C.M."/>
            <person name="de Menezes C.B."/>
            <person name="Matiolli C."/>
            <person name="Caffrey D."/>
            <person name="Araujo D.A."/>
            <person name="de Oliveira D.M."/>
            <person name="Golenbock D."/>
            <person name="Grisard E.C."/>
            <person name="Fantinatti-Garboggini F."/>
            <person name="de Carvalho F.M."/>
            <person name="Barcellos F.G."/>
            <person name="Prosdocimi F."/>
            <person name="May G."/>
            <person name="Azevedo Junior G.M."/>
            <person name="Guimaraes G.M."/>
            <person name="Goldman G.H."/>
            <person name="Padilha I.Q."/>
            <person name="Batista Jda S."/>
            <person name="Ferro J.A."/>
            <person name="Ribeiro J.M."/>
            <person name="Fietto J.L."/>
            <person name="Dabbas K.M."/>
            <person name="Cerdeira L."/>
            <person name="Agnez-Lima L.F."/>
            <person name="Brocchi M."/>
            <person name="de Carvalho M.O."/>
            <person name="Teixeira Mde M."/>
            <person name="Diniz Maia Mde M."/>
            <person name="Goldman M.H."/>
            <person name="Cruz Schneider M.P."/>
            <person name="Felipe M.S."/>
            <person name="Hungria M."/>
            <person name="Nicolas M.F."/>
            <person name="Pereira M."/>
            <person name="Montes M.A."/>
            <person name="Cantao M.E."/>
            <person name="Vincentz M."/>
            <person name="Rafael M.S."/>
            <person name="Silverman N."/>
            <person name="Stoco P.H."/>
            <person name="Souza R.C."/>
            <person name="Vicentini R."/>
            <person name="Gazzinelli R.T."/>
            <person name="Neves Rde O."/>
            <person name="Silva R."/>
            <person name="Astolfi-Filho S."/>
            <person name="Maciel T.E."/>
            <person name="Urmenyi T.P."/>
            <person name="Tadei W.P."/>
            <person name="Camargo E.P."/>
            <person name="de Vasconcelos A.T."/>
        </authorList>
    </citation>
    <scope>NUCLEOTIDE SEQUENCE</scope>
</reference>
<keyword evidence="13 21" id="KW-0675">Receptor</keyword>
<dbReference type="EC" id="2.7.10.1" evidence="2"/>
<dbReference type="Gene3D" id="3.80.20.20">
    <property type="entry name" value="Receptor L-domain"/>
    <property type="match status" value="2"/>
</dbReference>
<dbReference type="InterPro" id="IPR006212">
    <property type="entry name" value="Furin_repeat"/>
</dbReference>
<dbReference type="CDD" id="cd05057">
    <property type="entry name" value="PTKc_EGFR_like"/>
    <property type="match status" value="1"/>
</dbReference>
<dbReference type="SUPFAM" id="SSF52058">
    <property type="entry name" value="L domain-like"/>
    <property type="match status" value="2"/>
</dbReference>
<evidence type="ECO:0000256" key="12">
    <source>
        <dbReference type="ARBA" id="ARBA00023137"/>
    </source>
</evidence>
<evidence type="ECO:0000256" key="9">
    <source>
        <dbReference type="ARBA" id="ARBA00022840"/>
    </source>
</evidence>
<dbReference type="CDD" id="cd00064">
    <property type="entry name" value="FU"/>
    <property type="match status" value="6"/>
</dbReference>
<dbReference type="GO" id="GO:0043235">
    <property type="term" value="C:receptor complex"/>
    <property type="evidence" value="ECO:0007669"/>
    <property type="project" value="TreeGrafter"/>
</dbReference>
<evidence type="ECO:0000313" key="22">
    <source>
        <dbReference type="EnsemblMetazoa" id="ADAC005231-PA"/>
    </source>
</evidence>
<dbReference type="InterPro" id="IPR000719">
    <property type="entry name" value="Prot_kinase_dom"/>
</dbReference>
<feature type="region of interest" description="Disordered" evidence="18">
    <location>
        <begin position="1290"/>
        <end position="1330"/>
    </location>
</feature>
<dbReference type="GO" id="GO:0038127">
    <property type="term" value="P:ERBB signaling pathway"/>
    <property type="evidence" value="ECO:0007669"/>
    <property type="project" value="UniProtKB-ARBA"/>
</dbReference>
<dbReference type="GO" id="GO:0008284">
    <property type="term" value="P:positive regulation of cell population proliferation"/>
    <property type="evidence" value="ECO:0007669"/>
    <property type="project" value="TreeGrafter"/>
</dbReference>
<dbReference type="PANTHER" id="PTHR24416:SF566">
    <property type="entry name" value="EPIDERMAL GROWTH FACTOR RECEPTOR"/>
    <property type="match status" value="1"/>
</dbReference>
<dbReference type="InterPro" id="IPR001245">
    <property type="entry name" value="Ser-Thr/Tyr_kinase_cat_dom"/>
</dbReference>
<keyword evidence="8" id="KW-0418">Kinase</keyword>
<dbReference type="VEuPathDB" id="VectorBase:ADAC005231"/>
<evidence type="ECO:0000256" key="10">
    <source>
        <dbReference type="ARBA" id="ARBA00022989"/>
    </source>
</evidence>
<evidence type="ECO:0000256" key="7">
    <source>
        <dbReference type="ARBA" id="ARBA00022741"/>
    </source>
</evidence>
<dbReference type="PRINTS" id="PR00109">
    <property type="entry name" value="TYRKINASE"/>
</dbReference>
<evidence type="ECO:0000256" key="16">
    <source>
        <dbReference type="ARBA" id="ARBA00074007"/>
    </source>
</evidence>
<dbReference type="InterPro" id="IPR008266">
    <property type="entry name" value="Tyr_kinase_AS"/>
</dbReference>
<comment type="subcellular location">
    <subcellularLocation>
        <location evidence="1">Membrane</location>
        <topology evidence="1">Single-pass type I membrane protein</topology>
    </subcellularLocation>
</comment>
<accession>W5JG62</accession>
<dbReference type="Pfam" id="PF14843">
    <property type="entry name" value="GF_recep_IV"/>
    <property type="match status" value="1"/>
</dbReference>
<proteinExistence type="predicted"/>
<keyword evidence="10 19" id="KW-1133">Transmembrane helix</keyword>
<evidence type="ECO:0000313" key="21">
    <source>
        <dbReference type="EMBL" id="ETN63066.1"/>
    </source>
</evidence>
<evidence type="ECO:0000256" key="19">
    <source>
        <dbReference type="SAM" id="Phobius"/>
    </source>
</evidence>
<feature type="region of interest" description="Disordered" evidence="18">
    <location>
        <begin position="1200"/>
        <end position="1219"/>
    </location>
</feature>
<dbReference type="GO" id="GO:0004714">
    <property type="term" value="F:transmembrane receptor protein tyrosine kinase activity"/>
    <property type="evidence" value="ECO:0007669"/>
    <property type="project" value="UniProtKB-EC"/>
</dbReference>
<dbReference type="PROSITE" id="PS00109">
    <property type="entry name" value="PROTEIN_KINASE_TYR"/>
    <property type="match status" value="1"/>
</dbReference>
<name>W5JG62_ANODA</name>